<feature type="compositionally biased region" description="Basic and acidic residues" evidence="1">
    <location>
        <begin position="882"/>
        <end position="896"/>
    </location>
</feature>
<reference evidence="2" key="2">
    <citation type="submission" date="2023-05" db="EMBL/GenBank/DDBJ databases">
        <authorList>
            <consortium name="Lawrence Berkeley National Laboratory"/>
            <person name="Steindorff A."/>
            <person name="Hensen N."/>
            <person name="Bonometti L."/>
            <person name="Westerberg I."/>
            <person name="Brannstrom I.O."/>
            <person name="Guillou S."/>
            <person name="Cros-Aarteil S."/>
            <person name="Calhoun S."/>
            <person name="Haridas S."/>
            <person name="Kuo A."/>
            <person name="Mondo S."/>
            <person name="Pangilinan J."/>
            <person name="Riley R."/>
            <person name="Labutti K."/>
            <person name="Andreopoulos B."/>
            <person name="Lipzen A."/>
            <person name="Chen C."/>
            <person name="Yanf M."/>
            <person name="Daum C."/>
            <person name="Ng V."/>
            <person name="Clum A."/>
            <person name="Ohm R."/>
            <person name="Martin F."/>
            <person name="Silar P."/>
            <person name="Natvig D."/>
            <person name="Lalanne C."/>
            <person name="Gautier V."/>
            <person name="Ament-Velasquez S.L."/>
            <person name="Kruys A."/>
            <person name="Hutchinson M.I."/>
            <person name="Powell A.J."/>
            <person name="Barry K."/>
            <person name="Miller A.N."/>
            <person name="Grigoriev I.V."/>
            <person name="Debuchy R."/>
            <person name="Gladieux P."/>
            <person name="Thoren M.H."/>
            <person name="Johannesson H."/>
        </authorList>
    </citation>
    <scope>NUCLEOTIDE SEQUENCE</scope>
    <source>
        <strain evidence="2">PSN293</strain>
    </source>
</reference>
<feature type="compositionally biased region" description="Polar residues" evidence="1">
    <location>
        <begin position="843"/>
        <end position="865"/>
    </location>
</feature>
<feature type="region of interest" description="Disordered" evidence="1">
    <location>
        <begin position="197"/>
        <end position="216"/>
    </location>
</feature>
<organism evidence="2 3">
    <name type="scientific">Rhypophila decipiens</name>
    <dbReference type="NCBI Taxonomy" id="261697"/>
    <lineage>
        <taxon>Eukaryota</taxon>
        <taxon>Fungi</taxon>
        <taxon>Dikarya</taxon>
        <taxon>Ascomycota</taxon>
        <taxon>Pezizomycotina</taxon>
        <taxon>Sordariomycetes</taxon>
        <taxon>Sordariomycetidae</taxon>
        <taxon>Sordariales</taxon>
        <taxon>Naviculisporaceae</taxon>
        <taxon>Rhypophila</taxon>
    </lineage>
</organism>
<comment type="caution">
    <text evidence="2">The sequence shown here is derived from an EMBL/GenBank/DDBJ whole genome shotgun (WGS) entry which is preliminary data.</text>
</comment>
<reference evidence="2" key="1">
    <citation type="journal article" date="2023" name="Mol. Phylogenet. Evol.">
        <title>Genome-scale phylogeny and comparative genomics of the fungal order Sordariales.</title>
        <authorList>
            <person name="Hensen N."/>
            <person name="Bonometti L."/>
            <person name="Westerberg I."/>
            <person name="Brannstrom I.O."/>
            <person name="Guillou S."/>
            <person name="Cros-Aarteil S."/>
            <person name="Calhoun S."/>
            <person name="Haridas S."/>
            <person name="Kuo A."/>
            <person name="Mondo S."/>
            <person name="Pangilinan J."/>
            <person name="Riley R."/>
            <person name="LaButti K."/>
            <person name="Andreopoulos B."/>
            <person name="Lipzen A."/>
            <person name="Chen C."/>
            <person name="Yan M."/>
            <person name="Daum C."/>
            <person name="Ng V."/>
            <person name="Clum A."/>
            <person name="Steindorff A."/>
            <person name="Ohm R.A."/>
            <person name="Martin F."/>
            <person name="Silar P."/>
            <person name="Natvig D.O."/>
            <person name="Lalanne C."/>
            <person name="Gautier V."/>
            <person name="Ament-Velasquez S.L."/>
            <person name="Kruys A."/>
            <person name="Hutchinson M.I."/>
            <person name="Powell A.J."/>
            <person name="Barry K."/>
            <person name="Miller A.N."/>
            <person name="Grigoriev I.V."/>
            <person name="Debuchy R."/>
            <person name="Gladieux P."/>
            <person name="Hiltunen Thoren M."/>
            <person name="Johannesson H."/>
        </authorList>
    </citation>
    <scope>NUCLEOTIDE SEQUENCE</scope>
    <source>
        <strain evidence="2">PSN293</strain>
    </source>
</reference>
<feature type="compositionally biased region" description="Basic and acidic residues" evidence="1">
    <location>
        <begin position="37"/>
        <end position="47"/>
    </location>
</feature>
<dbReference type="PANTHER" id="PTHR38166:SF1">
    <property type="entry name" value="C2H2-TYPE DOMAIN-CONTAINING PROTEIN"/>
    <property type="match status" value="1"/>
</dbReference>
<dbReference type="Proteomes" id="UP001301769">
    <property type="component" value="Unassembled WGS sequence"/>
</dbReference>
<dbReference type="EMBL" id="MU858152">
    <property type="protein sequence ID" value="KAK4211297.1"/>
    <property type="molecule type" value="Genomic_DNA"/>
</dbReference>
<name>A0AAN7B5Z3_9PEZI</name>
<dbReference type="PANTHER" id="PTHR38166">
    <property type="entry name" value="C2H2-TYPE DOMAIN-CONTAINING PROTEIN-RELATED"/>
    <property type="match status" value="1"/>
</dbReference>
<feature type="compositionally biased region" description="Low complexity" evidence="1">
    <location>
        <begin position="1095"/>
        <end position="1109"/>
    </location>
</feature>
<dbReference type="AlphaFoldDB" id="A0AAN7B5Z3"/>
<proteinExistence type="predicted"/>
<sequence>MTNPGKSWEGGSPFIPISLPTREEVEKTVSSGYPRNPDAECPDKKSENGQSEVDGLLSVPVFGSNGMDKTPPAGMPRGFLEFLFNESKREPQDLKAGIYQPQLPAFTHIPTPPSDDSWHGQPFRERTQWLDFGHQTETLTANNRAGEEFYNRSSLDLRAVGTQQHDFPIGGSRETTLVREDDIVFTDSGYASAPKLKSSSVANAQKHHREDTDVEDSRTMYSTATTIAPAYAKRHVADLVQNIYSQLGDALALKDRSVLFDSLPELVKAFAIRLAEDGKREMMYFIHKRHLEIATQLEDLILHGNGVVDEISGKQDPDKMSLGDKITLWNSKAGMAEPEVLPEELFQGMENDSDGGEESDDGEYAKLVDNAKLPAYNSIILDSFAYKWFIANLRKECCFHWEENQPRTMVQDIRNRILTRLPRGIISKKNMPRRNWAEFRLPWPGLEACLSQRSTSGYATPSTLSQISEIFTATGALEQGQIATVREYFNQTWPVSGPEILMLLQRVIDGATVGGSGWHSGVLQDKTQLIARIDKSWLLIMIIGPAYSVAECGEQLAWLAAALFPPTVNSVIYTTPRLGVTETYDGNHPAQHVLEDRKKEKPQGPRQSKDKVSQLTRFDIEIVEAPALDPDRPNEKTWSRLIGSLIAPTFVQGFPTARRPDNLCSGIELPFEVLLALVDAQETSIVNESVLLHGSRVRLELVRKQGNVFCWHKLVDPDERSHCVNHDLTGGLSVPWLLWRTGLANIHSDLAAGRHVLHECRSRVSCGPRQSPASEAGAAETARECFLDSSLSPTGSSLDPDMLSIQSNSGVVLEDPNWTSPGFHFFRRITRRLLLEYQAGVTEGTNPDHNGTGDTQRQCSSQESLPTRRVLLRPSRQAPQKRQRDGDDDHERDQPGGKRLKAQQPKEVPSRRRFLACPFWKLDPSKHWECFFRRTTTVSYVKQHLARRHTPTFYCHRCFAIFETEPVYDHHVIAASCTREAKLEGISQTQSKQLLKKSKGTLENQWFAMWDILFPTEPRPLSIYIDSDQSKDFCLMREFSQRQGVSILQDEIRASGLLLRPGISDQALHRVLSRGLDYMFEHFCLERSADSSFLGHESASQHGGSSGHSIVQPLQRDTSGDSSTGSGLALASSSIFSTVSQPSSNSSAPWTLEYQEASATTWTIDGNWRPADNHAAGQQPASQPSPPVMLQDQRHSDLEWLARWEENDPSTEPSNLDELLKDITYEPLV</sequence>
<protein>
    <submittedName>
        <fullName evidence="2">Uncharacterized protein</fullName>
    </submittedName>
</protein>
<evidence type="ECO:0000313" key="2">
    <source>
        <dbReference type="EMBL" id="KAK4211297.1"/>
    </source>
</evidence>
<evidence type="ECO:0000313" key="3">
    <source>
        <dbReference type="Proteomes" id="UP001301769"/>
    </source>
</evidence>
<accession>A0AAN7B5Z3</accession>
<feature type="region of interest" description="Disordered" evidence="1">
    <location>
        <begin position="1095"/>
        <end position="1127"/>
    </location>
</feature>
<feature type="region of interest" description="Disordered" evidence="1">
    <location>
        <begin position="1165"/>
        <end position="1193"/>
    </location>
</feature>
<gene>
    <name evidence="2" type="ORF">QBC37DRAFT_14602</name>
</gene>
<feature type="region of interest" description="Disordered" evidence="1">
    <location>
        <begin position="1"/>
        <end position="54"/>
    </location>
</feature>
<evidence type="ECO:0000256" key="1">
    <source>
        <dbReference type="SAM" id="MobiDB-lite"/>
    </source>
</evidence>
<feature type="region of interest" description="Disordered" evidence="1">
    <location>
        <begin position="842"/>
        <end position="909"/>
    </location>
</feature>
<keyword evidence="3" id="KW-1185">Reference proteome</keyword>